<gene>
    <name evidence="2" type="ORF">FGO68_gene6473</name>
</gene>
<dbReference type="PANTHER" id="PTHR37466">
    <property type="entry name" value="SLR1628 PROTEIN"/>
    <property type="match status" value="1"/>
</dbReference>
<dbReference type="EMBL" id="RRYP01001402">
    <property type="protein sequence ID" value="TNV86002.1"/>
    <property type="molecule type" value="Genomic_DNA"/>
</dbReference>
<sequence>MNKIILSTTITLLSVTNGFRFATGANVQASCSGKGGAGVQSDIDSPSQKNILGDALQPCSFNPLTGYFRTGCCETGPQDSGVHTVCAVLTEDFLEYTKAQGNDLSTPRGGFPGLKAGDRWCLCAMRWHQAFKAGKAPGVLLAATNIKTLQMVPYEDLLKHAVGKGVKEGL</sequence>
<organism evidence="2 3">
    <name type="scientific">Halteria grandinella</name>
    <dbReference type="NCBI Taxonomy" id="5974"/>
    <lineage>
        <taxon>Eukaryota</taxon>
        <taxon>Sar</taxon>
        <taxon>Alveolata</taxon>
        <taxon>Ciliophora</taxon>
        <taxon>Intramacronucleata</taxon>
        <taxon>Spirotrichea</taxon>
        <taxon>Stichotrichia</taxon>
        <taxon>Sporadotrichida</taxon>
        <taxon>Halteriidae</taxon>
        <taxon>Halteria</taxon>
    </lineage>
</organism>
<dbReference type="AlphaFoldDB" id="A0A8J8P138"/>
<feature type="chain" id="PRO_5035258993" description="DUF2237 domain-containing protein" evidence="1">
    <location>
        <begin position="19"/>
        <end position="170"/>
    </location>
</feature>
<keyword evidence="1" id="KW-0732">Signal</keyword>
<dbReference type="OrthoDB" id="1517790at2759"/>
<feature type="signal peptide" evidence="1">
    <location>
        <begin position="1"/>
        <end position="18"/>
    </location>
</feature>
<keyword evidence="3" id="KW-1185">Reference proteome</keyword>
<dbReference type="Gene3D" id="3.30.56.110">
    <property type="entry name" value="Protein of unknown function DUF2237"/>
    <property type="match status" value="1"/>
</dbReference>
<dbReference type="Pfam" id="PF09996">
    <property type="entry name" value="DUF2237"/>
    <property type="match status" value="1"/>
</dbReference>
<reference evidence="2" key="1">
    <citation type="submission" date="2019-06" db="EMBL/GenBank/DDBJ databases">
        <authorList>
            <person name="Zheng W."/>
        </authorList>
    </citation>
    <scope>NUCLEOTIDE SEQUENCE</scope>
    <source>
        <strain evidence="2">QDHG01</strain>
    </source>
</reference>
<dbReference type="InterPro" id="IPR018714">
    <property type="entry name" value="DUF2237"/>
</dbReference>
<evidence type="ECO:0008006" key="4">
    <source>
        <dbReference type="Google" id="ProtNLM"/>
    </source>
</evidence>
<comment type="caution">
    <text evidence="2">The sequence shown here is derived from an EMBL/GenBank/DDBJ whole genome shotgun (WGS) entry which is preliminary data.</text>
</comment>
<accession>A0A8J8P138</accession>
<evidence type="ECO:0000313" key="3">
    <source>
        <dbReference type="Proteomes" id="UP000785679"/>
    </source>
</evidence>
<evidence type="ECO:0000313" key="2">
    <source>
        <dbReference type="EMBL" id="TNV86002.1"/>
    </source>
</evidence>
<dbReference type="PANTHER" id="PTHR37466:SF1">
    <property type="entry name" value="SLR1628 PROTEIN"/>
    <property type="match status" value="1"/>
</dbReference>
<name>A0A8J8P138_HALGN</name>
<dbReference type="Proteomes" id="UP000785679">
    <property type="component" value="Unassembled WGS sequence"/>
</dbReference>
<proteinExistence type="predicted"/>
<evidence type="ECO:0000256" key="1">
    <source>
        <dbReference type="SAM" id="SignalP"/>
    </source>
</evidence>
<protein>
    <recommendedName>
        <fullName evidence="4">DUF2237 domain-containing protein</fullName>
    </recommendedName>
</protein>